<dbReference type="Pfam" id="PF20341">
    <property type="entry name" value="DUF6636"/>
    <property type="match status" value="1"/>
</dbReference>
<gene>
    <name evidence="1" type="ORF">CLV47_12245</name>
</gene>
<keyword evidence="2" id="KW-1185">Reference proteome</keyword>
<reference evidence="1 2" key="1">
    <citation type="submission" date="2018-03" db="EMBL/GenBank/DDBJ databases">
        <title>Genomic Encyclopedia of Archaeal and Bacterial Type Strains, Phase II (KMG-II): from individual species to whole genera.</title>
        <authorList>
            <person name="Goeker M."/>
        </authorList>
    </citation>
    <scope>NUCLEOTIDE SEQUENCE [LARGE SCALE GENOMIC DNA]</scope>
    <source>
        <strain evidence="1 2">DSM 100065</strain>
    </source>
</reference>
<sequence length="125" mass="12821">MYPTVHIDHFQSPSGNLACMIIDDGSAPSSVRCDVLSHTFTPPQEPPGGCGATGFGSSIALAPGVPARFICAGDTVADPSLPVLAYGTTSVVGTFSCDSKEDGIVCADLGSGHWFRIAKASYSLN</sequence>
<organism evidence="1 2">
    <name type="scientific">Antricoccus suffuscus</name>
    <dbReference type="NCBI Taxonomy" id="1629062"/>
    <lineage>
        <taxon>Bacteria</taxon>
        <taxon>Bacillati</taxon>
        <taxon>Actinomycetota</taxon>
        <taxon>Actinomycetes</taxon>
        <taxon>Geodermatophilales</taxon>
        <taxon>Antricoccaceae</taxon>
        <taxon>Antricoccus</taxon>
    </lineage>
</organism>
<evidence type="ECO:0000313" key="1">
    <source>
        <dbReference type="EMBL" id="PRZ35225.1"/>
    </source>
</evidence>
<dbReference type="InterPro" id="IPR046576">
    <property type="entry name" value="DUF6636"/>
</dbReference>
<dbReference type="EMBL" id="PVUE01000022">
    <property type="protein sequence ID" value="PRZ35225.1"/>
    <property type="molecule type" value="Genomic_DNA"/>
</dbReference>
<evidence type="ECO:0000313" key="2">
    <source>
        <dbReference type="Proteomes" id="UP000237752"/>
    </source>
</evidence>
<proteinExistence type="predicted"/>
<comment type="caution">
    <text evidence="1">The sequence shown here is derived from an EMBL/GenBank/DDBJ whole genome shotgun (WGS) entry which is preliminary data.</text>
</comment>
<protein>
    <submittedName>
        <fullName evidence="1">Uncharacterized protein</fullName>
    </submittedName>
</protein>
<dbReference type="AlphaFoldDB" id="A0A2T0ZFU5"/>
<dbReference type="Proteomes" id="UP000237752">
    <property type="component" value="Unassembled WGS sequence"/>
</dbReference>
<accession>A0A2T0ZFU5</accession>
<name>A0A2T0ZFU5_9ACTN</name>